<dbReference type="GO" id="GO:0046872">
    <property type="term" value="F:metal ion binding"/>
    <property type="evidence" value="ECO:0007669"/>
    <property type="project" value="InterPro"/>
</dbReference>
<gene>
    <name evidence="1" type="ORF">CLV40_103255</name>
</gene>
<name>A0A2S6GWM0_9PSEU</name>
<evidence type="ECO:0000313" key="1">
    <source>
        <dbReference type="EMBL" id="PPK69645.1"/>
    </source>
</evidence>
<comment type="caution">
    <text evidence="1">The sequence shown here is derived from an EMBL/GenBank/DDBJ whole genome shotgun (WGS) entry which is preliminary data.</text>
</comment>
<evidence type="ECO:0000313" key="2">
    <source>
        <dbReference type="Proteomes" id="UP000239203"/>
    </source>
</evidence>
<dbReference type="EMBL" id="PTIX01000003">
    <property type="protein sequence ID" value="PPK69645.1"/>
    <property type="molecule type" value="Genomic_DNA"/>
</dbReference>
<proteinExistence type="predicted"/>
<dbReference type="GO" id="GO:0031419">
    <property type="term" value="F:cobalamin binding"/>
    <property type="evidence" value="ECO:0007669"/>
    <property type="project" value="InterPro"/>
</dbReference>
<accession>A0A2S6GWM0</accession>
<sequence>MRIVLTGADDLARALRDAGAEVVYLTDTDPARVAATAVQEDADAVVAATALPAITALLADNGAEDIAVVAADGALAWLADTAGE</sequence>
<dbReference type="SUPFAM" id="SSF52242">
    <property type="entry name" value="Cobalamin (vitamin B12)-binding domain"/>
    <property type="match status" value="1"/>
</dbReference>
<dbReference type="AlphaFoldDB" id="A0A2S6GWM0"/>
<dbReference type="InterPro" id="IPR036724">
    <property type="entry name" value="Cobalamin-bd_sf"/>
</dbReference>
<organism evidence="1 2">
    <name type="scientific">Actinokineospora auranticolor</name>
    <dbReference type="NCBI Taxonomy" id="155976"/>
    <lineage>
        <taxon>Bacteria</taxon>
        <taxon>Bacillati</taxon>
        <taxon>Actinomycetota</taxon>
        <taxon>Actinomycetes</taxon>
        <taxon>Pseudonocardiales</taxon>
        <taxon>Pseudonocardiaceae</taxon>
        <taxon>Actinokineospora</taxon>
    </lineage>
</organism>
<keyword evidence="2" id="KW-1185">Reference proteome</keyword>
<protein>
    <submittedName>
        <fullName evidence="1">Uncharacterized protein</fullName>
    </submittedName>
</protein>
<dbReference type="RefSeq" id="WP_104478067.1">
    <property type="nucleotide sequence ID" value="NZ_CP154825.1"/>
</dbReference>
<reference evidence="1 2" key="1">
    <citation type="submission" date="2018-02" db="EMBL/GenBank/DDBJ databases">
        <title>Genomic Encyclopedia of Archaeal and Bacterial Type Strains, Phase II (KMG-II): from individual species to whole genera.</title>
        <authorList>
            <person name="Goeker M."/>
        </authorList>
    </citation>
    <scope>NUCLEOTIDE SEQUENCE [LARGE SCALE GENOMIC DNA]</scope>
    <source>
        <strain evidence="1 2">YU 961-1</strain>
    </source>
</reference>
<dbReference type="Gene3D" id="3.40.50.280">
    <property type="entry name" value="Cobalamin-binding domain"/>
    <property type="match status" value="1"/>
</dbReference>
<dbReference type="Proteomes" id="UP000239203">
    <property type="component" value="Unassembled WGS sequence"/>
</dbReference>